<evidence type="ECO:0000256" key="1">
    <source>
        <dbReference type="SAM" id="MobiDB-lite"/>
    </source>
</evidence>
<reference evidence="3" key="1">
    <citation type="journal article" date="2019" name="Int. J. Syst. Evol. Microbiol.">
        <title>The Global Catalogue of Microorganisms (GCM) 10K type strain sequencing project: providing services to taxonomists for standard genome sequencing and annotation.</title>
        <authorList>
            <consortium name="The Broad Institute Genomics Platform"/>
            <consortium name="The Broad Institute Genome Sequencing Center for Infectious Disease"/>
            <person name="Wu L."/>
            <person name="Ma J."/>
        </authorList>
    </citation>
    <scope>NUCLEOTIDE SEQUENCE [LARGE SCALE GENOMIC DNA]</scope>
    <source>
        <strain evidence="3">JCM 3369</strain>
    </source>
</reference>
<organism evidence="2 3">
    <name type="scientific">Actinomadura yumaensis</name>
    <dbReference type="NCBI Taxonomy" id="111807"/>
    <lineage>
        <taxon>Bacteria</taxon>
        <taxon>Bacillati</taxon>
        <taxon>Actinomycetota</taxon>
        <taxon>Actinomycetes</taxon>
        <taxon>Streptosporangiales</taxon>
        <taxon>Thermomonosporaceae</taxon>
        <taxon>Actinomadura</taxon>
    </lineage>
</organism>
<gene>
    <name evidence="2" type="ORF">ACFQKB_04745</name>
</gene>
<dbReference type="EMBL" id="JBHSXS010000002">
    <property type="protein sequence ID" value="MFC6879069.1"/>
    <property type="molecule type" value="Genomic_DNA"/>
</dbReference>
<proteinExistence type="predicted"/>
<accession>A0ABW2CDL2</accession>
<evidence type="ECO:0008006" key="4">
    <source>
        <dbReference type="Google" id="ProtNLM"/>
    </source>
</evidence>
<name>A0ABW2CDL2_9ACTN</name>
<evidence type="ECO:0000313" key="3">
    <source>
        <dbReference type="Proteomes" id="UP001596380"/>
    </source>
</evidence>
<evidence type="ECO:0000313" key="2">
    <source>
        <dbReference type="EMBL" id="MFC6879069.1"/>
    </source>
</evidence>
<sequence length="166" mass="17209">MRTAVALAALTLLVAGCSDEPESEAASPPSKRSATPAPCPASGAVVRKGRPDGASDVKVLGLDLHNCGPAAIRLKGYPVLGRLRARKDVAPPAVRAALLRAGFRADRTFTQPYRASAASDVPPPGSVFEIRAGERACVYGSVDPGRVTVRIDGPTREGACLEPFAH</sequence>
<protein>
    <recommendedName>
        <fullName evidence="4">Lipoprotein</fullName>
    </recommendedName>
</protein>
<comment type="caution">
    <text evidence="2">The sequence shown here is derived from an EMBL/GenBank/DDBJ whole genome shotgun (WGS) entry which is preliminary data.</text>
</comment>
<feature type="region of interest" description="Disordered" evidence="1">
    <location>
        <begin position="20"/>
        <end position="50"/>
    </location>
</feature>
<dbReference type="Proteomes" id="UP001596380">
    <property type="component" value="Unassembled WGS sequence"/>
</dbReference>
<dbReference type="PROSITE" id="PS51257">
    <property type="entry name" value="PROKAR_LIPOPROTEIN"/>
    <property type="match status" value="1"/>
</dbReference>
<dbReference type="RefSeq" id="WP_160823763.1">
    <property type="nucleotide sequence ID" value="NZ_JBHSXE010000001.1"/>
</dbReference>
<keyword evidence="3" id="KW-1185">Reference proteome</keyword>